<dbReference type="Pfam" id="PF01464">
    <property type="entry name" value="SLT"/>
    <property type="match status" value="1"/>
</dbReference>
<dbReference type="InterPro" id="IPR012289">
    <property type="entry name" value="Lytic_TGlycosylase_superhlx_L"/>
</dbReference>
<dbReference type="InterPro" id="IPR037061">
    <property type="entry name" value="Lytic_TGlycoase_superhlx_L_sf"/>
</dbReference>
<dbReference type="RefSeq" id="WP_129472753.1">
    <property type="nucleotide sequence ID" value="NZ_SAWZ01000020.1"/>
</dbReference>
<evidence type="ECO:0000313" key="7">
    <source>
        <dbReference type="Proteomes" id="UP000289784"/>
    </source>
</evidence>
<dbReference type="CDD" id="cd13401">
    <property type="entry name" value="Slt70-like"/>
    <property type="match status" value="1"/>
</dbReference>
<dbReference type="InterPro" id="IPR023346">
    <property type="entry name" value="Lysozyme-like_dom_sf"/>
</dbReference>
<keyword evidence="7" id="KW-1185">Reference proteome</keyword>
<dbReference type="OrthoDB" id="92254at2"/>
<evidence type="ECO:0000256" key="2">
    <source>
        <dbReference type="ARBA" id="ARBA00022729"/>
    </source>
</evidence>
<dbReference type="SUPFAM" id="SSF48435">
    <property type="entry name" value="Bacterial muramidases"/>
    <property type="match status" value="1"/>
</dbReference>
<dbReference type="GO" id="GO:0042597">
    <property type="term" value="C:periplasmic space"/>
    <property type="evidence" value="ECO:0007669"/>
    <property type="project" value="InterPro"/>
</dbReference>
<feature type="domain" description="Lytic transglycosylase superhelical linker" evidence="5">
    <location>
        <begin position="403"/>
        <end position="460"/>
    </location>
</feature>
<dbReference type="Proteomes" id="UP000289784">
    <property type="component" value="Unassembled WGS sequence"/>
</dbReference>
<dbReference type="Gene3D" id="1.10.530.10">
    <property type="match status" value="1"/>
</dbReference>
<keyword evidence="2 3" id="KW-0732">Signal</keyword>
<accession>A0A4Q1JS28</accession>
<dbReference type="InterPro" id="IPR008939">
    <property type="entry name" value="Lytic_TGlycosylase_superhlx_U"/>
</dbReference>
<dbReference type="Gene3D" id="1.10.1240.20">
    <property type="entry name" value="Lytic transglycosylase, superhelical linker domain"/>
    <property type="match status" value="1"/>
</dbReference>
<comment type="similarity">
    <text evidence="1">Belongs to the transglycosylase Slt family.</text>
</comment>
<name>A0A4Q1JS28_9GAMM</name>
<dbReference type="AlphaFoldDB" id="A0A4Q1JS28"/>
<dbReference type="Pfam" id="PF14718">
    <property type="entry name" value="SLT_L"/>
    <property type="match status" value="1"/>
</dbReference>
<feature type="chain" id="PRO_5020372509" evidence="3">
    <location>
        <begin position="26"/>
        <end position="658"/>
    </location>
</feature>
<dbReference type="InterPro" id="IPR008258">
    <property type="entry name" value="Transglycosylase_SLT_dom_1"/>
</dbReference>
<evidence type="ECO:0000256" key="3">
    <source>
        <dbReference type="SAM" id="SignalP"/>
    </source>
</evidence>
<evidence type="ECO:0000256" key="1">
    <source>
        <dbReference type="ARBA" id="ARBA00007734"/>
    </source>
</evidence>
<dbReference type="SUPFAM" id="SSF53955">
    <property type="entry name" value="Lysozyme-like"/>
    <property type="match status" value="1"/>
</dbReference>
<evidence type="ECO:0000313" key="6">
    <source>
        <dbReference type="EMBL" id="RXQ98487.1"/>
    </source>
</evidence>
<feature type="domain" description="Transglycosylase SLT" evidence="4">
    <location>
        <begin position="482"/>
        <end position="590"/>
    </location>
</feature>
<evidence type="ECO:0000259" key="5">
    <source>
        <dbReference type="Pfam" id="PF14718"/>
    </source>
</evidence>
<dbReference type="EMBL" id="SAWZ01000020">
    <property type="protein sequence ID" value="RXQ98487.1"/>
    <property type="molecule type" value="Genomic_DNA"/>
</dbReference>
<dbReference type="Gene3D" id="1.25.20.10">
    <property type="entry name" value="Bacterial muramidases"/>
    <property type="match status" value="1"/>
</dbReference>
<dbReference type="PANTHER" id="PTHR37423">
    <property type="entry name" value="SOLUBLE LYTIC MUREIN TRANSGLYCOSYLASE-RELATED"/>
    <property type="match status" value="1"/>
</dbReference>
<evidence type="ECO:0000259" key="4">
    <source>
        <dbReference type="Pfam" id="PF01464"/>
    </source>
</evidence>
<sequence>MHVRPLMIVLAALAAAAGLTSTARAQVAPLPQRDALVQALQAAEAGRFDASQYAALSSSPAWRWIELADLKRNIDSVSDARALDFLSRYRGEPVADAFRAVWLPALSRRKDWTALRANWTPQPNNVGLQCAELTARQETGALDARWDSDAKALWLSTGKALPDNCDAVFATLAQRGVLTPALRWQRIDLAMDAQQTGIVRGIAAGLPAEERALALDYAAFIDAIHTRALNWPRTERSRKAATVGLSKLAKSAPAAAEAQLPQYAQALGMSAGEQAQVKYQAALWTVASYEPDSARRLNEVPEAAYDPRLHEWRAREAMARGDWRSALAAIRKMGPDQRNDPRWRYFEARLAEKQGESGEARRLYAEAARTATFHGFLAADRLNQPYALCPAEPSDSPQARAAVARDPGLVRAMALWQLERPAWATAEWNAAVARFSDEQRRIAVEVARDNGWFDRAVFSLGKKPGELQLYSLRFPLHHDATIRREAANNAIDPAWVAAEIRAESIFNPKARSPANAMGLMQVLPGTGTAVARRRGIAYGGASSLYDSDTNIAIGTAYLRELLDKYGAPYVTIAAYNAGPTPTARWQSQRPGMDPDFWIETISYKETREYVARVLAFSVIYDWRLNKDALSLSDRMTGRIDGQRKSFVCAGAQGGNEEG</sequence>
<dbReference type="GO" id="GO:0004553">
    <property type="term" value="F:hydrolase activity, hydrolyzing O-glycosyl compounds"/>
    <property type="evidence" value="ECO:0007669"/>
    <property type="project" value="InterPro"/>
</dbReference>
<gene>
    <name evidence="6" type="ORF">EPA99_18575</name>
</gene>
<organism evidence="6 7">
    <name type="scientific">Pseudoxanthomonas composti</name>
    <dbReference type="NCBI Taxonomy" id="2137479"/>
    <lineage>
        <taxon>Bacteria</taxon>
        <taxon>Pseudomonadati</taxon>
        <taxon>Pseudomonadota</taxon>
        <taxon>Gammaproteobacteria</taxon>
        <taxon>Lysobacterales</taxon>
        <taxon>Lysobacteraceae</taxon>
        <taxon>Pseudoxanthomonas</taxon>
    </lineage>
</organism>
<protein>
    <submittedName>
        <fullName evidence="6">Lytic murein transglycosylase</fullName>
    </submittedName>
</protein>
<dbReference type="PANTHER" id="PTHR37423:SF5">
    <property type="entry name" value="SOLUBLE LYTIC MUREIN TRANSGLYCOSYLASE"/>
    <property type="match status" value="1"/>
</dbReference>
<reference evidence="6 7" key="1">
    <citation type="submission" date="2019-01" db="EMBL/GenBank/DDBJ databases">
        <title>Pseudoxanthomonas composti sp. nov., isolated from compost.</title>
        <authorList>
            <person name="Yang G."/>
        </authorList>
    </citation>
    <scope>NUCLEOTIDE SEQUENCE [LARGE SCALE GENOMIC DNA]</scope>
    <source>
        <strain evidence="6 7">GSS15</strain>
    </source>
</reference>
<comment type="caution">
    <text evidence="6">The sequence shown here is derived from an EMBL/GenBank/DDBJ whole genome shotgun (WGS) entry which is preliminary data.</text>
</comment>
<proteinExistence type="inferred from homology"/>
<feature type="signal peptide" evidence="3">
    <location>
        <begin position="1"/>
        <end position="25"/>
    </location>
</feature>